<dbReference type="OrthoDB" id="9815206at2"/>
<name>A0A091C473_9ENTE</name>
<dbReference type="HAMAP" id="MF_01197">
    <property type="entry name" value="SepF"/>
    <property type="match status" value="1"/>
</dbReference>
<dbReference type="Pfam" id="PF04472">
    <property type="entry name" value="SepF"/>
    <property type="match status" value="1"/>
</dbReference>
<gene>
    <name evidence="5" type="primary">sepF</name>
    <name evidence="7" type="ORF">TMUPMC115_0813</name>
</gene>
<feature type="region of interest" description="Disordered" evidence="6">
    <location>
        <begin position="1"/>
        <end position="124"/>
    </location>
</feature>
<evidence type="ECO:0000256" key="2">
    <source>
        <dbReference type="ARBA" id="ARBA00023210"/>
    </source>
</evidence>
<comment type="similarity">
    <text evidence="5">Belongs to the SepF family.</text>
</comment>
<keyword evidence="3 5" id="KW-0131">Cell cycle</keyword>
<evidence type="ECO:0000256" key="5">
    <source>
        <dbReference type="HAMAP-Rule" id="MF_01197"/>
    </source>
</evidence>
<evidence type="ECO:0000256" key="6">
    <source>
        <dbReference type="SAM" id="MobiDB-lite"/>
    </source>
</evidence>
<feature type="compositionally biased region" description="Polar residues" evidence="6">
    <location>
        <begin position="115"/>
        <end position="124"/>
    </location>
</feature>
<dbReference type="GO" id="GO:0005737">
    <property type="term" value="C:cytoplasm"/>
    <property type="evidence" value="ECO:0007669"/>
    <property type="project" value="UniProtKB-SubCell"/>
</dbReference>
<evidence type="ECO:0000313" key="8">
    <source>
        <dbReference type="Proteomes" id="UP000029380"/>
    </source>
</evidence>
<dbReference type="RefSeq" id="WP_028789964.1">
    <property type="nucleotide sequence ID" value="NZ_JPVU01000087.1"/>
</dbReference>
<dbReference type="Gene3D" id="3.30.110.150">
    <property type="entry name" value="SepF-like protein"/>
    <property type="match status" value="1"/>
</dbReference>
<proteinExistence type="inferred from homology"/>
<evidence type="ECO:0000256" key="1">
    <source>
        <dbReference type="ARBA" id="ARBA00022618"/>
    </source>
</evidence>
<keyword evidence="1 5" id="KW-0132">Cell division</keyword>
<evidence type="ECO:0000256" key="4">
    <source>
        <dbReference type="ARBA" id="ARBA00044936"/>
    </source>
</evidence>
<comment type="subcellular location">
    <subcellularLocation>
        <location evidence="5">Cytoplasm</location>
    </subcellularLocation>
    <text evidence="5">Localizes to the division site, in a FtsZ-dependent manner.</text>
</comment>
<protein>
    <recommendedName>
        <fullName evidence="5">Cell division protein SepF</fullName>
    </recommendedName>
</protein>
<keyword evidence="2 5" id="KW-0717">Septation</keyword>
<dbReference type="AlphaFoldDB" id="A0A091C473"/>
<dbReference type="GO" id="GO:0000917">
    <property type="term" value="P:division septum assembly"/>
    <property type="evidence" value="ECO:0007669"/>
    <property type="project" value="UniProtKB-KW"/>
</dbReference>
<dbReference type="InterPro" id="IPR038594">
    <property type="entry name" value="SepF-like_sf"/>
</dbReference>
<reference evidence="7 8" key="1">
    <citation type="submission" date="2014-08" db="EMBL/GenBank/DDBJ databases">
        <title>Genome sequence of Tetragenococcus muriaticus.</title>
        <authorList>
            <person name="Chuea-nongthon C."/>
            <person name="Rodtong S."/>
            <person name="Yongsawatdigul J."/>
            <person name="Steele J.L."/>
            <person name="Liu X.-y."/>
            <person name="Speers J."/>
            <person name="Glasner J.D."/>
            <person name="Neeno-Eckwall E.C."/>
        </authorList>
    </citation>
    <scope>NUCLEOTIDE SEQUENCE [LARGE SCALE GENOMIC DNA]</scope>
    <source>
        <strain evidence="7 8">PMC-11-5</strain>
    </source>
</reference>
<comment type="function">
    <text evidence="4 5">Cell division protein that is part of the divisome complex and is recruited early to the Z-ring. Probably stimulates Z-ring formation, perhaps through the cross-linking of FtsZ protofilaments. Its function overlaps with FtsA.</text>
</comment>
<keyword evidence="5" id="KW-0963">Cytoplasm</keyword>
<organism evidence="7 8">
    <name type="scientific">Tetragenococcus muriaticus PMC-11-5</name>
    <dbReference type="NCBI Taxonomy" id="1302649"/>
    <lineage>
        <taxon>Bacteria</taxon>
        <taxon>Bacillati</taxon>
        <taxon>Bacillota</taxon>
        <taxon>Bacilli</taxon>
        <taxon>Lactobacillales</taxon>
        <taxon>Enterococcaceae</taxon>
        <taxon>Tetragenococcus</taxon>
    </lineage>
</organism>
<comment type="caution">
    <text evidence="7">The sequence shown here is derived from an EMBL/GenBank/DDBJ whole genome shotgun (WGS) entry which is preliminary data.</text>
</comment>
<feature type="compositionally biased region" description="Polar residues" evidence="6">
    <location>
        <begin position="74"/>
        <end position="83"/>
    </location>
</feature>
<feature type="compositionally biased region" description="Low complexity" evidence="6">
    <location>
        <begin position="43"/>
        <end position="59"/>
    </location>
</feature>
<dbReference type="InterPro" id="IPR023052">
    <property type="entry name" value="Cell_div_SepF"/>
</dbReference>
<feature type="compositionally biased region" description="Basic and acidic residues" evidence="6">
    <location>
        <begin position="84"/>
        <end position="94"/>
    </location>
</feature>
<accession>A0A091C473</accession>
<dbReference type="PATRIC" id="fig|1302649.3.peg.817"/>
<evidence type="ECO:0000256" key="3">
    <source>
        <dbReference type="ARBA" id="ARBA00023306"/>
    </source>
</evidence>
<dbReference type="PANTHER" id="PTHR35798">
    <property type="entry name" value="CELL DIVISION PROTEIN SEPF"/>
    <property type="match status" value="1"/>
</dbReference>
<evidence type="ECO:0000313" key="7">
    <source>
        <dbReference type="EMBL" id="KFN92656.1"/>
    </source>
</evidence>
<feature type="compositionally biased region" description="Polar residues" evidence="6">
    <location>
        <begin position="95"/>
        <end position="107"/>
    </location>
</feature>
<dbReference type="InterPro" id="IPR007561">
    <property type="entry name" value="Cell_div_SepF/SepF-rel"/>
</dbReference>
<sequence>MSFMERVSTFFGLEDEEYAGNEQREQTQKVAAKTVQQNRTAKKSAPSQKKSSTSQASNARASVRKPMYEKAQPEKQSLQNTRMTENKRPNEQRVRQQTPTPNRSENNVVEMKANQPKQTQQHQSGKIMIIEPRAYAEAMTVAKYVIGGQSVLVNFRLIEETQARRIVDFLTGTVYAEDGDIKRVADEIFLCTPKEVEIDGTAQSLVESNLFDL</sequence>
<dbReference type="EMBL" id="JPVU01000087">
    <property type="protein sequence ID" value="KFN92656.1"/>
    <property type="molecule type" value="Genomic_DNA"/>
</dbReference>
<dbReference type="PANTHER" id="PTHR35798:SF1">
    <property type="entry name" value="CELL DIVISION PROTEIN SEPF"/>
    <property type="match status" value="1"/>
</dbReference>
<dbReference type="Proteomes" id="UP000029380">
    <property type="component" value="Unassembled WGS sequence"/>
</dbReference>
<dbReference type="GO" id="GO:0043093">
    <property type="term" value="P:FtsZ-dependent cytokinesis"/>
    <property type="evidence" value="ECO:0007669"/>
    <property type="project" value="UniProtKB-UniRule"/>
</dbReference>
<comment type="subunit">
    <text evidence="5">Homodimer. Interacts with FtsZ.</text>
</comment>